<dbReference type="CDD" id="cd04405">
    <property type="entry name" value="RhoGAP_BRCC3-like"/>
    <property type="match status" value="1"/>
</dbReference>
<name>A0A5A9PS59_9TELE</name>
<evidence type="ECO:0000256" key="1">
    <source>
        <dbReference type="ARBA" id="ARBA00037970"/>
    </source>
</evidence>
<dbReference type="EMBL" id="SOYY01000002">
    <property type="protein sequence ID" value="KAA0724648.1"/>
    <property type="molecule type" value="Genomic_DNA"/>
</dbReference>
<dbReference type="SMART" id="SM00049">
    <property type="entry name" value="DEP"/>
    <property type="match status" value="1"/>
</dbReference>
<feature type="domain" description="DEP" evidence="3">
    <location>
        <begin position="55"/>
        <end position="146"/>
    </location>
</feature>
<dbReference type="Proteomes" id="UP000324632">
    <property type="component" value="Chromosome 2"/>
</dbReference>
<comment type="caution">
    <text evidence="4">The sequence shown here is derived from an EMBL/GenBank/DDBJ whole genome shotgun (WGS) entry which is preliminary data.</text>
</comment>
<accession>A0A5A9PS59</accession>
<organism evidence="4 5">
    <name type="scientific">Triplophysa tibetana</name>
    <dbReference type="NCBI Taxonomy" id="1572043"/>
    <lineage>
        <taxon>Eukaryota</taxon>
        <taxon>Metazoa</taxon>
        <taxon>Chordata</taxon>
        <taxon>Craniata</taxon>
        <taxon>Vertebrata</taxon>
        <taxon>Euteleostomi</taxon>
        <taxon>Actinopterygii</taxon>
        <taxon>Neopterygii</taxon>
        <taxon>Teleostei</taxon>
        <taxon>Ostariophysi</taxon>
        <taxon>Cypriniformes</taxon>
        <taxon>Nemacheilidae</taxon>
        <taxon>Triplophysa</taxon>
    </lineage>
</organism>
<protein>
    <recommendedName>
        <fullName evidence="2">DEP domain-containing protein 7</fullName>
    </recommendedName>
</protein>
<evidence type="ECO:0000313" key="4">
    <source>
        <dbReference type="EMBL" id="KAA0724648.1"/>
    </source>
</evidence>
<keyword evidence="5" id="KW-1185">Reference proteome</keyword>
<dbReference type="InterPro" id="IPR036388">
    <property type="entry name" value="WH-like_DNA-bd_sf"/>
</dbReference>
<dbReference type="InterPro" id="IPR036390">
    <property type="entry name" value="WH_DNA-bd_sf"/>
</dbReference>
<dbReference type="GO" id="GO:0035556">
    <property type="term" value="P:intracellular signal transduction"/>
    <property type="evidence" value="ECO:0007669"/>
    <property type="project" value="InterPro"/>
</dbReference>
<dbReference type="InterPro" id="IPR000591">
    <property type="entry name" value="DEP_dom"/>
</dbReference>
<evidence type="ECO:0000313" key="5">
    <source>
        <dbReference type="Proteomes" id="UP000324632"/>
    </source>
</evidence>
<evidence type="ECO:0000256" key="2">
    <source>
        <dbReference type="ARBA" id="ARBA00040225"/>
    </source>
</evidence>
<dbReference type="PANTHER" id="PTHR16206:SF9">
    <property type="entry name" value="DEP DOMAIN-CONTAINING PROTEIN 7"/>
    <property type="match status" value="1"/>
</dbReference>
<dbReference type="AlphaFoldDB" id="A0A5A9PS59"/>
<dbReference type="Gene3D" id="1.10.10.10">
    <property type="entry name" value="Winged helix-like DNA-binding domain superfamily/Winged helix DNA-binding domain"/>
    <property type="match status" value="1"/>
</dbReference>
<dbReference type="Pfam" id="PF00610">
    <property type="entry name" value="DEP"/>
    <property type="match status" value="1"/>
</dbReference>
<proteinExistence type="inferred from homology"/>
<reference evidence="4 5" key="1">
    <citation type="journal article" date="2019" name="Mol. Ecol. Resour.">
        <title>Chromosome-level genome assembly of Triplophysa tibetana, a fish adapted to the harsh high-altitude environment of the Tibetan Plateau.</title>
        <authorList>
            <person name="Yang X."/>
            <person name="Liu H."/>
            <person name="Ma Z."/>
            <person name="Zou Y."/>
            <person name="Zou M."/>
            <person name="Mao Y."/>
            <person name="Li X."/>
            <person name="Wang H."/>
            <person name="Chen T."/>
            <person name="Wang W."/>
            <person name="Yang R."/>
        </authorList>
    </citation>
    <scope>NUCLEOTIDE SEQUENCE [LARGE SCALE GENOMIC DNA]</scope>
    <source>
        <strain evidence="4">TTIB1903HZAU</strain>
        <tissue evidence="4">Muscle</tissue>
    </source>
</reference>
<evidence type="ECO:0000259" key="3">
    <source>
        <dbReference type="SMART" id="SM00049"/>
    </source>
</evidence>
<dbReference type="SUPFAM" id="SSF46785">
    <property type="entry name" value="Winged helix' DNA-binding domain"/>
    <property type="match status" value="1"/>
</dbReference>
<sequence>MASVRDRVAAFSAGGALYSPMNRPLDHKLINKPTPIQSNNDIHTKDICSHIITVLQAQVKIKKRRKHLKYHDNCFLGSDAVDVIQAFLIQNKVLGDAEVCRAKVARFCQVLLDYKVFEAVGTKSLGKAGKPGGFQDSSTSLYRFLNTERPSVEGFESVLLSPSEENSLNVTPCRQDVLLFSHSTPVKPGHALDLLMEKLDLTGLVGSPPIESLPPSVVREVWHEQTVRRLSQLIDLPLLEGVLNCDIPSPPSRGRNNEPDLLYTSNYLDREVLKAFRDSQSDVWLSAAVDLLDFLPDHLVVEVSRELPSYYCEDEDSDEGQSRPSGMDECKLLLFHILDKHYGHMDFKPLLCDTMVDVYIAIMELLANGKFERALEVLQLTLKLLSASAREELRRLLEFMAVAADAAEIQLHVVIENRVIVKKTFTTGIIQSRSLPKGKLDLLLLFMLDNHQEIFKIPGSLHKLVSEKLDDIVKHRDSSTTDSPFCQQVPREAYADTVKDSTKSELFSLLKMIDENTKYSQREKKRLLAQFYKGHPEIFMQYFGSRLGTLNLIEV</sequence>
<gene>
    <name evidence="4" type="ORF">E1301_Tti015315</name>
</gene>
<comment type="similarity">
    <text evidence="1">Belongs to the DEPDC7 family.</text>
</comment>
<dbReference type="PANTHER" id="PTHR16206">
    <property type="entry name" value="DEP DOMAIN-CONTAINING"/>
    <property type="match status" value="1"/>
</dbReference>